<feature type="compositionally biased region" description="Low complexity" evidence="1">
    <location>
        <begin position="333"/>
        <end position="344"/>
    </location>
</feature>
<feature type="compositionally biased region" description="Polar residues" evidence="1">
    <location>
        <begin position="229"/>
        <end position="238"/>
    </location>
</feature>
<reference evidence="4" key="1">
    <citation type="submission" date="2021-01" db="EMBL/GenBank/DDBJ databases">
        <title>A chromosome-scale assembly of European eel, Anguilla anguilla.</title>
        <authorList>
            <person name="Henkel C."/>
            <person name="Jong-Raadsen S.A."/>
            <person name="Dufour S."/>
            <person name="Weltzien F.-A."/>
            <person name="Palstra A.P."/>
            <person name="Pelster B."/>
            <person name="Spaink H.P."/>
            <person name="Van Den Thillart G.E."/>
            <person name="Jansen H."/>
            <person name="Zahm M."/>
            <person name="Klopp C."/>
            <person name="Cedric C."/>
            <person name="Louis A."/>
            <person name="Berthelot C."/>
            <person name="Parey E."/>
            <person name="Roest Crollius H."/>
            <person name="Montfort J."/>
            <person name="Robinson-Rechavi M."/>
            <person name="Bucao C."/>
            <person name="Bouchez O."/>
            <person name="Gislard M."/>
            <person name="Lluch J."/>
            <person name="Milhes M."/>
            <person name="Lampietro C."/>
            <person name="Lopez Roques C."/>
            <person name="Donnadieu C."/>
            <person name="Braasch I."/>
            <person name="Desvignes T."/>
            <person name="Postlethwait J."/>
            <person name="Bobe J."/>
            <person name="Guiguen Y."/>
            <person name="Dirks R."/>
        </authorList>
    </citation>
    <scope>NUCLEOTIDE SEQUENCE</scope>
    <source>
        <strain evidence="4">Tag_6206</strain>
        <tissue evidence="4">Liver</tissue>
    </source>
</reference>
<feature type="region of interest" description="Disordered" evidence="1">
    <location>
        <begin position="634"/>
        <end position="682"/>
    </location>
</feature>
<evidence type="ECO:0000259" key="3">
    <source>
        <dbReference type="PROSITE" id="PS51159"/>
    </source>
</evidence>
<evidence type="ECO:0000256" key="2">
    <source>
        <dbReference type="SAM" id="Phobius"/>
    </source>
</evidence>
<dbReference type="Pfam" id="PF03370">
    <property type="entry name" value="CBM_21"/>
    <property type="match status" value="1"/>
</dbReference>
<evidence type="ECO:0000313" key="4">
    <source>
        <dbReference type="EMBL" id="KAG5830754.1"/>
    </source>
</evidence>
<dbReference type="GO" id="GO:0005979">
    <property type="term" value="P:regulation of glycogen biosynthetic process"/>
    <property type="evidence" value="ECO:0007669"/>
    <property type="project" value="TreeGrafter"/>
</dbReference>
<name>A0A9D3LJT9_ANGAN</name>
<accession>A0A9D3LJT9</accession>
<dbReference type="Gene3D" id="2.60.40.2440">
    <property type="entry name" value="Carbohydrate binding type-21 domain"/>
    <property type="match status" value="1"/>
</dbReference>
<dbReference type="GO" id="GO:0008157">
    <property type="term" value="F:protein phosphatase 1 binding"/>
    <property type="evidence" value="ECO:0007669"/>
    <property type="project" value="TreeGrafter"/>
</dbReference>
<feature type="region of interest" description="Disordered" evidence="1">
    <location>
        <begin position="461"/>
        <end position="497"/>
    </location>
</feature>
<dbReference type="Proteomes" id="UP001044222">
    <property type="component" value="Chromosome 19"/>
</dbReference>
<feature type="region of interest" description="Disordered" evidence="1">
    <location>
        <begin position="1"/>
        <end position="44"/>
    </location>
</feature>
<organism evidence="4 5">
    <name type="scientific">Anguilla anguilla</name>
    <name type="common">European freshwater eel</name>
    <name type="synonym">Muraena anguilla</name>
    <dbReference type="NCBI Taxonomy" id="7936"/>
    <lineage>
        <taxon>Eukaryota</taxon>
        <taxon>Metazoa</taxon>
        <taxon>Chordata</taxon>
        <taxon>Craniata</taxon>
        <taxon>Vertebrata</taxon>
        <taxon>Euteleostomi</taxon>
        <taxon>Actinopterygii</taxon>
        <taxon>Neopterygii</taxon>
        <taxon>Teleostei</taxon>
        <taxon>Anguilliformes</taxon>
        <taxon>Anguillidae</taxon>
        <taxon>Anguilla</taxon>
    </lineage>
</organism>
<feature type="compositionally biased region" description="Basic and acidic residues" evidence="1">
    <location>
        <begin position="1"/>
        <end position="13"/>
    </location>
</feature>
<keyword evidence="5" id="KW-1185">Reference proteome</keyword>
<comment type="caution">
    <text evidence="4">The sequence shown here is derived from an EMBL/GenBank/DDBJ whole genome shotgun (WGS) entry which is preliminary data.</text>
</comment>
<feature type="region of interest" description="Disordered" evidence="1">
    <location>
        <begin position="311"/>
        <end position="442"/>
    </location>
</feature>
<keyword evidence="2" id="KW-1133">Transmembrane helix</keyword>
<dbReference type="EMBL" id="JAFIRN010000019">
    <property type="protein sequence ID" value="KAG5830754.1"/>
    <property type="molecule type" value="Genomic_DNA"/>
</dbReference>
<feature type="transmembrane region" description="Helical" evidence="2">
    <location>
        <begin position="761"/>
        <end position="794"/>
    </location>
</feature>
<feature type="compositionally biased region" description="Low complexity" evidence="1">
    <location>
        <begin position="719"/>
        <end position="733"/>
    </location>
</feature>
<feature type="compositionally biased region" description="Basic residues" evidence="1">
    <location>
        <begin position="239"/>
        <end position="251"/>
    </location>
</feature>
<feature type="region of interest" description="Disordered" evidence="1">
    <location>
        <begin position="181"/>
        <end position="297"/>
    </location>
</feature>
<keyword evidence="2" id="KW-0472">Membrane</keyword>
<dbReference type="InterPro" id="IPR038175">
    <property type="entry name" value="CBM21_dom_sf"/>
</dbReference>
<dbReference type="PANTHER" id="PTHR12307">
    <property type="entry name" value="PROTEIN PHOSPHATASE 1 REGULATORY SUBUNIT"/>
    <property type="match status" value="1"/>
</dbReference>
<feature type="compositionally biased region" description="Acidic residues" evidence="1">
    <location>
        <begin position="661"/>
        <end position="682"/>
    </location>
</feature>
<gene>
    <name evidence="4" type="ORF">ANANG_G00313950</name>
</gene>
<feature type="compositionally biased region" description="Basic and acidic residues" evidence="1">
    <location>
        <begin position="649"/>
        <end position="660"/>
    </location>
</feature>
<protein>
    <recommendedName>
        <fullName evidence="3">CBM21 domain-containing protein</fullName>
    </recommendedName>
</protein>
<dbReference type="PROSITE" id="PS51159">
    <property type="entry name" value="CBM21"/>
    <property type="match status" value="1"/>
</dbReference>
<feature type="compositionally biased region" description="Basic and acidic residues" evidence="1">
    <location>
        <begin position="205"/>
        <end position="215"/>
    </location>
</feature>
<dbReference type="InterPro" id="IPR050782">
    <property type="entry name" value="PP1_regulatory_subunit_3"/>
</dbReference>
<feature type="compositionally biased region" description="Polar residues" evidence="1">
    <location>
        <begin position="376"/>
        <end position="391"/>
    </location>
</feature>
<evidence type="ECO:0000256" key="1">
    <source>
        <dbReference type="SAM" id="MobiDB-lite"/>
    </source>
</evidence>
<dbReference type="PANTHER" id="PTHR12307:SF2">
    <property type="entry name" value="PROTEIN PHOSPHATASE 1 REGULATORY SUBUNIT 3A"/>
    <property type="match status" value="1"/>
</dbReference>
<sequence>MEPAGEGRHGGAREEEEEGEEERERGGAASDSEPEPETPASRARRVSFADAFGLDLVSVKEFSSRAFSVPASAAELLAKLQAQRCELECVELLPGTTTLRGTVRVLNLSYDKRVRVRTTLDGWGTHFDLPASFIPGSSDGETDRFAFSLELSPRPAGRDGKGRQCEDTSFRSKRSCLKYNSKEKSTEANTPVISAEATDVPLSKQEVEVSKKTEEPAPNPDGLQDDSCQKPSVESGRNPSRRSRRRAARRARLQERSHRAAAAGREGSPAQDNRDTDGQADADAGRSPSEVSALPHEGACMMWDWSQRRRAKARDEFPPQAGTEGPLPPLRFAADAGAALAGPGEDTHSLSGLPTDTFGSVEDGRANVASGPESRGSPQTGEGDASTQTQAAADISASVRDSLDDDITGGKDGDRRHSHPLSGDGGGTDALQDSDLLWPQSDRGGGKFKFETFVAPLYHQAFHGTRPDSRDVSRGLWAGGPASDDSDDEGQVGSADSCSRLTVMATARPLFPFGTYAPPVHPLGRSGEILESAPDKSLSTDTRVPKQEQLVYGQEDAAQPLLETSGAGAEITAHSRVHRAAEERKDERHGRENEREDLDEEVGVVFRGLGLDPCKDLKAEALGDEDVHLHTDRAAAGGETEGDVEEAGEVFKEEGKRSVDGEDPDREAEEDNVSTDSLTDDEMELHMRSVKSAIGPPLGRAAESPNEDGDAAEEPGLPPAETAGDGGAAAAPPAEAVENAAGTYLSSWADAFWASHLGRTFLYVLLCALFFFTAYHYDFLACFALYLFSVFWLCFHGDKQRLQEANRGK</sequence>
<feature type="region of interest" description="Disordered" evidence="1">
    <location>
        <begin position="567"/>
        <end position="597"/>
    </location>
</feature>
<dbReference type="GO" id="GO:0000164">
    <property type="term" value="C:protein phosphatase type 1 complex"/>
    <property type="evidence" value="ECO:0007669"/>
    <property type="project" value="TreeGrafter"/>
</dbReference>
<dbReference type="InterPro" id="IPR005036">
    <property type="entry name" value="CBM21_dom"/>
</dbReference>
<keyword evidence="2" id="KW-0812">Transmembrane</keyword>
<feature type="compositionally biased region" description="Polar residues" evidence="1">
    <location>
        <begin position="349"/>
        <end position="358"/>
    </location>
</feature>
<proteinExistence type="predicted"/>
<feature type="domain" description="CBM21" evidence="3">
    <location>
        <begin position="77"/>
        <end position="198"/>
    </location>
</feature>
<dbReference type="GO" id="GO:2001069">
    <property type="term" value="F:glycogen binding"/>
    <property type="evidence" value="ECO:0007669"/>
    <property type="project" value="TreeGrafter"/>
</dbReference>
<feature type="region of interest" description="Disordered" evidence="1">
    <location>
        <begin position="694"/>
        <end position="733"/>
    </location>
</feature>
<dbReference type="AlphaFoldDB" id="A0A9D3LJT9"/>
<dbReference type="CDD" id="cd22255">
    <property type="entry name" value="PBD_PPP1R3A"/>
    <property type="match status" value="1"/>
</dbReference>
<feature type="compositionally biased region" description="Basic and acidic residues" evidence="1">
    <location>
        <begin position="579"/>
        <end position="594"/>
    </location>
</feature>
<evidence type="ECO:0000313" key="5">
    <source>
        <dbReference type="Proteomes" id="UP001044222"/>
    </source>
</evidence>